<evidence type="ECO:0000256" key="6">
    <source>
        <dbReference type="PROSITE-ProRule" id="PRU00169"/>
    </source>
</evidence>
<keyword evidence="11" id="KW-1185">Reference proteome</keyword>
<feature type="compositionally biased region" description="Polar residues" evidence="7">
    <location>
        <begin position="319"/>
        <end position="328"/>
    </location>
</feature>
<evidence type="ECO:0000313" key="11">
    <source>
        <dbReference type="Proteomes" id="UP000184356"/>
    </source>
</evidence>
<dbReference type="SUPFAM" id="SSF55874">
    <property type="entry name" value="ATPase domain of HSP90 chaperone/DNA topoisomerase II/histidine kinase"/>
    <property type="match status" value="1"/>
</dbReference>
<dbReference type="Gene3D" id="3.30.565.10">
    <property type="entry name" value="Histidine kinase-like ATPase, C-terminal domain"/>
    <property type="match status" value="1"/>
</dbReference>
<dbReference type="FunFam" id="1.10.287.130:FF:000023">
    <property type="entry name" value="Sensor histidine kinase/response regulator, putative"/>
    <property type="match status" value="1"/>
</dbReference>
<dbReference type="GeneID" id="63764176"/>
<dbReference type="STRING" id="1036612.A0A1L9T304"/>
<feature type="domain" description="Histidine kinase" evidence="8">
    <location>
        <begin position="563"/>
        <end position="836"/>
    </location>
</feature>
<dbReference type="OrthoDB" id="303614at2759"/>
<evidence type="ECO:0000256" key="1">
    <source>
        <dbReference type="ARBA" id="ARBA00000085"/>
    </source>
</evidence>
<dbReference type="InterPro" id="IPR003661">
    <property type="entry name" value="HisK_dim/P_dom"/>
</dbReference>
<protein>
    <recommendedName>
        <fullName evidence="2">histidine kinase</fullName>
        <ecNumber evidence="2">2.7.13.3</ecNumber>
    </recommendedName>
</protein>
<dbReference type="PRINTS" id="PR00344">
    <property type="entry name" value="BCTRLSENSOR"/>
</dbReference>
<feature type="modified residue" description="4-aspartylphosphate" evidence="6">
    <location>
        <position position="1126"/>
    </location>
</feature>
<dbReference type="CDD" id="cd00082">
    <property type="entry name" value="HisKA"/>
    <property type="match status" value="1"/>
</dbReference>
<proteinExistence type="predicted"/>
<feature type="domain" description="Response regulatory" evidence="9">
    <location>
        <begin position="1074"/>
        <end position="1197"/>
    </location>
</feature>
<gene>
    <name evidence="10" type="ORF">ASPSYDRAFT_50541</name>
</gene>
<keyword evidence="5" id="KW-0418">Kinase</keyword>
<sequence length="1200" mass="131999">MGHSTKRGHKADRRSREVYRYFQPGNPAALNTTWLPFGDDSTSAANLASATNAATAEASTSVNYTSQPNTLSSPNTTLTSFAQLAALNLKTERALISIIDRESQYILAEGTRTIDISDNGAFSSVQDGLWFGTSLVEKPWNVCLETIALESKKQPGQSRSFVVNNLEQDERFKLLPFVQGAPHFRFYAGTPLTTENGVDIGCLFVLDPTPRDGLSDVESKSLGTTASLVMDFLRVSRQASEGRRTSRLARGLTYFVNGSSSFIRNFPPSSETNLRSYSSSSYNSRTRSRSGRSKKSSIVNVSDRSSSGDALSSRIIPSESISVNSSDHPSAPLPHRSHDMVSGQYQDKQWTFQRAANLLRESLELSGDGGVVFLGLGGSPLIEEKAEVFYSAENNKPAPLLALSTHDNPFAFREGSKISDPASDVDSVFLQRLFHRYPKGRLWSFHGDGTLTTSDEEQKSSQSASENSDGGRKSRRATMRAGETSMLNAFFPNASQVIFVPLWDAVASQWHSGCFVWNTEKTNVFSSAVDLSAVLGFASSIMVECNRIDSANADRRKGDFIGNVSHELRSPLHGILAAAEFLGATDPNSFQSSLIETINSCGRTLLDTMNQVLDFSKIMSSDRKRRRLKRDAEDSENLPHLDSLVATDVSKLLEEAVESICRGHSFGKRSTAVIDQTMSISKDSSSFGEVDETLVDRQNDVEVIIDIDDNNWLYKTQPGPLRRIIMNIVGNALKYTAHGHISVRIEVEERSQDIAHHQGHQDQVTLSISDTGKGISNAFLREKLFKPFAQENPLAVGTGLGLSIVRSLVKNMNGKIGVKSNTGEGTTITVSLPLARSVGEEESTSSRTSTIWSPDTVWRDLQTIRQVYRNTRISIWCQGNSYDRLFWSAIRRYIKDWFCMELVPFSPNRPADIVLGYEKDLAVAEREQLPAGLDSLLIFCDDLADYQKSQVTWSALANKVVSVWLPCGPRKLARSIIDILASKTRSVDQGPHSAAHLHATSTTAERTIPRASTSVGSGNSCDEGEVVDLDWQRENPLGSSIVSEDKAPARAKLPVHAAAVRKMEGSFAGPRKPRVLVVEDNEINLKLMLTFLRKRNLQVLDAATNGSIAVDYVEQRSHGYDIIFMDMSMPVMDGFEASRAIRAVERANEVSEPAFIIALTGLSRFADEAKAKAAGVDMFLPKPASFQDVARLLDDWEAKQ</sequence>
<dbReference type="SMART" id="SM00448">
    <property type="entry name" value="REC"/>
    <property type="match status" value="1"/>
</dbReference>
<organism evidence="10 11">
    <name type="scientific">Aspergillus sydowii CBS 593.65</name>
    <dbReference type="NCBI Taxonomy" id="1036612"/>
    <lineage>
        <taxon>Eukaryota</taxon>
        <taxon>Fungi</taxon>
        <taxon>Dikarya</taxon>
        <taxon>Ascomycota</taxon>
        <taxon>Pezizomycotina</taxon>
        <taxon>Eurotiomycetes</taxon>
        <taxon>Eurotiomycetidae</taxon>
        <taxon>Eurotiales</taxon>
        <taxon>Aspergillaceae</taxon>
        <taxon>Aspergillus</taxon>
        <taxon>Aspergillus subgen. Nidulantes</taxon>
    </lineage>
</organism>
<feature type="region of interest" description="Disordered" evidence="7">
    <location>
        <begin position="270"/>
        <end position="339"/>
    </location>
</feature>
<dbReference type="PROSITE" id="PS50109">
    <property type="entry name" value="HIS_KIN"/>
    <property type="match status" value="1"/>
</dbReference>
<feature type="region of interest" description="Disordered" evidence="7">
    <location>
        <begin position="453"/>
        <end position="478"/>
    </location>
</feature>
<dbReference type="CDD" id="cd17546">
    <property type="entry name" value="REC_hyHK_CKI1_RcsC-like"/>
    <property type="match status" value="1"/>
</dbReference>
<feature type="compositionally biased region" description="Basic residues" evidence="7">
    <location>
        <begin position="286"/>
        <end position="295"/>
    </location>
</feature>
<evidence type="ECO:0000256" key="5">
    <source>
        <dbReference type="ARBA" id="ARBA00022777"/>
    </source>
</evidence>
<dbReference type="InterPro" id="IPR004358">
    <property type="entry name" value="Sig_transdc_His_kin-like_C"/>
</dbReference>
<dbReference type="GO" id="GO:0000155">
    <property type="term" value="F:phosphorelay sensor kinase activity"/>
    <property type="evidence" value="ECO:0007669"/>
    <property type="project" value="InterPro"/>
</dbReference>
<feature type="compositionally biased region" description="Low complexity" evidence="7">
    <location>
        <begin position="270"/>
        <end position="285"/>
    </location>
</feature>
<evidence type="ECO:0000256" key="4">
    <source>
        <dbReference type="ARBA" id="ARBA00022679"/>
    </source>
</evidence>
<dbReference type="SMART" id="SM00387">
    <property type="entry name" value="HATPase_c"/>
    <property type="match status" value="1"/>
</dbReference>
<evidence type="ECO:0000313" key="10">
    <source>
        <dbReference type="EMBL" id="OJJ53789.1"/>
    </source>
</evidence>
<dbReference type="SUPFAM" id="SSF52172">
    <property type="entry name" value="CheY-like"/>
    <property type="match status" value="1"/>
</dbReference>
<dbReference type="Pfam" id="PF02518">
    <property type="entry name" value="HATPase_c"/>
    <property type="match status" value="1"/>
</dbReference>
<dbReference type="SUPFAM" id="SSF47384">
    <property type="entry name" value="Homodimeric domain of signal transducing histidine kinase"/>
    <property type="match status" value="1"/>
</dbReference>
<dbReference type="AlphaFoldDB" id="A0A1L9T304"/>
<dbReference type="InterPro" id="IPR001789">
    <property type="entry name" value="Sig_transdc_resp-reg_receiver"/>
</dbReference>
<evidence type="ECO:0000256" key="3">
    <source>
        <dbReference type="ARBA" id="ARBA00022553"/>
    </source>
</evidence>
<reference evidence="11" key="1">
    <citation type="journal article" date="2017" name="Genome Biol.">
        <title>Comparative genomics reveals high biological diversity and specific adaptations in the industrially and medically important fungal genus Aspergillus.</title>
        <authorList>
            <person name="de Vries R.P."/>
            <person name="Riley R."/>
            <person name="Wiebenga A."/>
            <person name="Aguilar-Osorio G."/>
            <person name="Amillis S."/>
            <person name="Uchima C.A."/>
            <person name="Anderluh G."/>
            <person name="Asadollahi M."/>
            <person name="Askin M."/>
            <person name="Barry K."/>
            <person name="Battaglia E."/>
            <person name="Bayram O."/>
            <person name="Benocci T."/>
            <person name="Braus-Stromeyer S.A."/>
            <person name="Caldana C."/>
            <person name="Canovas D."/>
            <person name="Cerqueira G.C."/>
            <person name="Chen F."/>
            <person name="Chen W."/>
            <person name="Choi C."/>
            <person name="Clum A."/>
            <person name="Dos Santos R.A."/>
            <person name="Damasio A.R."/>
            <person name="Diallinas G."/>
            <person name="Emri T."/>
            <person name="Fekete E."/>
            <person name="Flipphi M."/>
            <person name="Freyberg S."/>
            <person name="Gallo A."/>
            <person name="Gournas C."/>
            <person name="Habgood R."/>
            <person name="Hainaut M."/>
            <person name="Harispe M.L."/>
            <person name="Henrissat B."/>
            <person name="Hilden K.S."/>
            <person name="Hope R."/>
            <person name="Hossain A."/>
            <person name="Karabika E."/>
            <person name="Karaffa L."/>
            <person name="Karanyi Z."/>
            <person name="Krasevec N."/>
            <person name="Kuo A."/>
            <person name="Kusch H."/>
            <person name="LaButti K."/>
            <person name="Lagendijk E.L."/>
            <person name="Lapidus A."/>
            <person name="Levasseur A."/>
            <person name="Lindquist E."/>
            <person name="Lipzen A."/>
            <person name="Logrieco A.F."/>
            <person name="MacCabe A."/>
            <person name="Maekelae M.R."/>
            <person name="Malavazi I."/>
            <person name="Melin P."/>
            <person name="Meyer V."/>
            <person name="Mielnichuk N."/>
            <person name="Miskei M."/>
            <person name="Molnar A.P."/>
            <person name="Mule G."/>
            <person name="Ngan C.Y."/>
            <person name="Orejas M."/>
            <person name="Orosz E."/>
            <person name="Ouedraogo J.P."/>
            <person name="Overkamp K.M."/>
            <person name="Park H.-S."/>
            <person name="Perrone G."/>
            <person name="Piumi F."/>
            <person name="Punt P.J."/>
            <person name="Ram A.F."/>
            <person name="Ramon A."/>
            <person name="Rauscher S."/>
            <person name="Record E."/>
            <person name="Riano-Pachon D.M."/>
            <person name="Robert V."/>
            <person name="Roehrig J."/>
            <person name="Ruller R."/>
            <person name="Salamov A."/>
            <person name="Salih N.S."/>
            <person name="Samson R.A."/>
            <person name="Sandor E."/>
            <person name="Sanguinetti M."/>
            <person name="Schuetze T."/>
            <person name="Sepcic K."/>
            <person name="Shelest E."/>
            <person name="Sherlock G."/>
            <person name="Sophianopoulou V."/>
            <person name="Squina F.M."/>
            <person name="Sun H."/>
            <person name="Susca A."/>
            <person name="Todd R.B."/>
            <person name="Tsang A."/>
            <person name="Unkles S.E."/>
            <person name="van de Wiele N."/>
            <person name="van Rossen-Uffink D."/>
            <person name="Oliveira J.V."/>
            <person name="Vesth T.C."/>
            <person name="Visser J."/>
            <person name="Yu J.-H."/>
            <person name="Zhou M."/>
            <person name="Andersen M.R."/>
            <person name="Archer D.B."/>
            <person name="Baker S.E."/>
            <person name="Benoit I."/>
            <person name="Brakhage A.A."/>
            <person name="Braus G.H."/>
            <person name="Fischer R."/>
            <person name="Frisvad J.C."/>
            <person name="Goldman G.H."/>
            <person name="Houbraken J."/>
            <person name="Oakley B."/>
            <person name="Pocsi I."/>
            <person name="Scazzocchio C."/>
            <person name="Seiboth B."/>
            <person name="vanKuyk P.A."/>
            <person name="Wortman J."/>
            <person name="Dyer P.S."/>
            <person name="Grigoriev I.V."/>
        </authorList>
    </citation>
    <scope>NUCLEOTIDE SEQUENCE [LARGE SCALE GENOMIC DNA]</scope>
    <source>
        <strain evidence="11">CBS 593.65</strain>
    </source>
</reference>
<dbReference type="PANTHER" id="PTHR43047">
    <property type="entry name" value="TWO-COMPONENT HISTIDINE PROTEIN KINASE"/>
    <property type="match status" value="1"/>
</dbReference>
<dbReference type="Pfam" id="PF00512">
    <property type="entry name" value="HisKA"/>
    <property type="match status" value="1"/>
</dbReference>
<feature type="compositionally biased region" description="Low complexity" evidence="7">
    <location>
        <begin position="296"/>
        <end position="314"/>
    </location>
</feature>
<dbReference type="InterPro" id="IPR011006">
    <property type="entry name" value="CheY-like_superfamily"/>
</dbReference>
<keyword evidence="4" id="KW-0808">Transferase</keyword>
<evidence type="ECO:0000259" key="8">
    <source>
        <dbReference type="PROSITE" id="PS50109"/>
    </source>
</evidence>
<dbReference type="InterPro" id="IPR036097">
    <property type="entry name" value="HisK_dim/P_sf"/>
</dbReference>
<dbReference type="PANTHER" id="PTHR43047:SF72">
    <property type="entry name" value="OSMOSENSING HISTIDINE PROTEIN KINASE SLN1"/>
    <property type="match status" value="1"/>
</dbReference>
<dbReference type="SUPFAM" id="SSF55781">
    <property type="entry name" value="GAF domain-like"/>
    <property type="match status" value="1"/>
</dbReference>
<dbReference type="Gene3D" id="1.10.287.130">
    <property type="match status" value="1"/>
</dbReference>
<name>A0A1L9T304_9EURO</name>
<evidence type="ECO:0000256" key="2">
    <source>
        <dbReference type="ARBA" id="ARBA00012438"/>
    </source>
</evidence>
<dbReference type="InterPro" id="IPR005467">
    <property type="entry name" value="His_kinase_dom"/>
</dbReference>
<dbReference type="EMBL" id="KV878596">
    <property type="protein sequence ID" value="OJJ53789.1"/>
    <property type="molecule type" value="Genomic_DNA"/>
</dbReference>
<accession>A0A1L9T304</accession>
<dbReference type="GO" id="GO:0009927">
    <property type="term" value="F:histidine phosphotransfer kinase activity"/>
    <property type="evidence" value="ECO:0007669"/>
    <property type="project" value="TreeGrafter"/>
</dbReference>
<keyword evidence="3 6" id="KW-0597">Phosphoprotein</keyword>
<dbReference type="EC" id="2.7.13.3" evidence="2"/>
<dbReference type="VEuPathDB" id="FungiDB:ASPSYDRAFT_50541"/>
<dbReference type="Gene3D" id="3.40.50.2300">
    <property type="match status" value="1"/>
</dbReference>
<comment type="catalytic activity">
    <reaction evidence="1">
        <text>ATP + protein L-histidine = ADP + protein N-phospho-L-histidine.</text>
        <dbReference type="EC" id="2.7.13.3"/>
    </reaction>
</comment>
<dbReference type="RefSeq" id="XP_040697595.1">
    <property type="nucleotide sequence ID" value="XM_040848103.1"/>
</dbReference>
<dbReference type="Proteomes" id="UP000184356">
    <property type="component" value="Unassembled WGS sequence"/>
</dbReference>
<dbReference type="PROSITE" id="PS50110">
    <property type="entry name" value="RESPONSE_REGULATORY"/>
    <property type="match status" value="1"/>
</dbReference>
<evidence type="ECO:0000259" key="9">
    <source>
        <dbReference type="PROSITE" id="PS50110"/>
    </source>
</evidence>
<evidence type="ECO:0000256" key="7">
    <source>
        <dbReference type="SAM" id="MobiDB-lite"/>
    </source>
</evidence>
<dbReference type="GO" id="GO:0005886">
    <property type="term" value="C:plasma membrane"/>
    <property type="evidence" value="ECO:0007669"/>
    <property type="project" value="TreeGrafter"/>
</dbReference>
<dbReference type="InterPro" id="IPR036890">
    <property type="entry name" value="HATPase_C_sf"/>
</dbReference>
<dbReference type="InterPro" id="IPR003594">
    <property type="entry name" value="HATPase_dom"/>
</dbReference>
<dbReference type="SMART" id="SM00388">
    <property type="entry name" value="HisKA"/>
    <property type="match status" value="1"/>
</dbReference>
<dbReference type="Pfam" id="PF00072">
    <property type="entry name" value="Response_reg"/>
    <property type="match status" value="1"/>
</dbReference>